<accession>A0A0P6YLX8</accession>
<dbReference type="RefSeq" id="WP_062417325.1">
    <property type="nucleotide sequence ID" value="NZ_DF967974.1"/>
</dbReference>
<keyword evidence="3" id="KW-1185">Reference proteome</keyword>
<reference evidence="2 3" key="1">
    <citation type="submission" date="2015-07" db="EMBL/GenBank/DDBJ databases">
        <title>Genome sequence of Levilinea saccharolytica DSM 16555.</title>
        <authorList>
            <person name="Hemp J."/>
            <person name="Ward L.M."/>
            <person name="Pace L.A."/>
            <person name="Fischer W.W."/>
        </authorList>
    </citation>
    <scope>NUCLEOTIDE SEQUENCE [LARGE SCALE GENOMIC DNA]</scope>
    <source>
        <strain evidence="2 3">KIBI-1</strain>
    </source>
</reference>
<dbReference type="AlphaFoldDB" id="A0A0P6YLX8"/>
<gene>
    <name evidence="2" type="ORF">ADN01_01750</name>
</gene>
<organism evidence="2 3">
    <name type="scientific">Levilinea saccharolytica</name>
    <dbReference type="NCBI Taxonomy" id="229921"/>
    <lineage>
        <taxon>Bacteria</taxon>
        <taxon>Bacillati</taxon>
        <taxon>Chloroflexota</taxon>
        <taxon>Anaerolineae</taxon>
        <taxon>Anaerolineales</taxon>
        <taxon>Anaerolineaceae</taxon>
        <taxon>Levilinea</taxon>
    </lineage>
</organism>
<name>A0A0P6YLX8_9CHLR</name>
<evidence type="ECO:0000256" key="1">
    <source>
        <dbReference type="SAM" id="MobiDB-lite"/>
    </source>
</evidence>
<dbReference type="EMBL" id="LGCM01000007">
    <property type="protein sequence ID" value="KPL91115.1"/>
    <property type="molecule type" value="Genomic_DNA"/>
</dbReference>
<protein>
    <submittedName>
        <fullName evidence="2">Uncharacterized protein</fullName>
    </submittedName>
</protein>
<evidence type="ECO:0000313" key="3">
    <source>
        <dbReference type="Proteomes" id="UP000050501"/>
    </source>
</evidence>
<dbReference type="Proteomes" id="UP000050501">
    <property type="component" value="Unassembled WGS sequence"/>
</dbReference>
<proteinExistence type="predicted"/>
<sequence>MTRTPSSSPSRRRGPNPAPNPTAGLSAEIEQLRQLIQRALAETDNDADPRELLQRLNAISLAIQRLGNLLQVERKLRPEEDESSALQRAISQALDEIRGELRQR</sequence>
<feature type="region of interest" description="Disordered" evidence="1">
    <location>
        <begin position="1"/>
        <end position="24"/>
    </location>
</feature>
<comment type="caution">
    <text evidence="2">The sequence shown here is derived from an EMBL/GenBank/DDBJ whole genome shotgun (WGS) entry which is preliminary data.</text>
</comment>
<evidence type="ECO:0000313" key="2">
    <source>
        <dbReference type="EMBL" id="KPL91115.1"/>
    </source>
</evidence>
<dbReference type="STRING" id="229921.ADN01_01750"/>